<reference evidence="3" key="1">
    <citation type="submission" date="2016-11" db="EMBL/GenBank/DDBJ databases">
        <title>Trade-off between light-utilization and light-protection in marine flavobacteria.</title>
        <authorList>
            <person name="Kumagai Y."/>
            <person name="Yoshizawa S."/>
            <person name="Kogure K."/>
        </authorList>
    </citation>
    <scope>NUCLEOTIDE SEQUENCE [LARGE SCALE GENOMIC DNA]</scope>
    <source>
        <strain evidence="3">SG-18</strain>
    </source>
</reference>
<feature type="signal peptide" evidence="1">
    <location>
        <begin position="1"/>
        <end position="19"/>
    </location>
</feature>
<dbReference type="PROSITE" id="PS51257">
    <property type="entry name" value="PROKAR_LIPOPROTEIN"/>
    <property type="match status" value="1"/>
</dbReference>
<dbReference type="Proteomes" id="UP000239366">
    <property type="component" value="Unassembled WGS sequence"/>
</dbReference>
<feature type="chain" id="PRO_5015562039" description="Lipoprotein" evidence="1">
    <location>
        <begin position="20"/>
        <end position="198"/>
    </location>
</feature>
<dbReference type="OrthoDB" id="1077692at2"/>
<name>A0A2S7T7A9_9FLAO</name>
<accession>A0A2S7T7A9</accession>
<evidence type="ECO:0000313" key="2">
    <source>
        <dbReference type="EMBL" id="PQJ15336.1"/>
    </source>
</evidence>
<evidence type="ECO:0008006" key="4">
    <source>
        <dbReference type="Google" id="ProtNLM"/>
    </source>
</evidence>
<dbReference type="RefSeq" id="WP_105000990.1">
    <property type="nucleotide sequence ID" value="NZ_MQVX01000001.1"/>
</dbReference>
<dbReference type="EMBL" id="MQVX01000001">
    <property type="protein sequence ID" value="PQJ15336.1"/>
    <property type="molecule type" value="Genomic_DNA"/>
</dbReference>
<protein>
    <recommendedName>
        <fullName evidence="4">Lipoprotein</fullName>
    </recommendedName>
</protein>
<evidence type="ECO:0000313" key="3">
    <source>
        <dbReference type="Proteomes" id="UP000239366"/>
    </source>
</evidence>
<gene>
    <name evidence="2" type="ORF">BST99_05925</name>
</gene>
<evidence type="ECO:0000256" key="1">
    <source>
        <dbReference type="SAM" id="SignalP"/>
    </source>
</evidence>
<keyword evidence="3" id="KW-1185">Reference proteome</keyword>
<organism evidence="2 3">
    <name type="scientific">Aureicoccus marinus</name>
    <dbReference type="NCBI Taxonomy" id="754435"/>
    <lineage>
        <taxon>Bacteria</taxon>
        <taxon>Pseudomonadati</taxon>
        <taxon>Bacteroidota</taxon>
        <taxon>Flavobacteriia</taxon>
        <taxon>Flavobacteriales</taxon>
        <taxon>Flavobacteriaceae</taxon>
        <taxon>Aureicoccus</taxon>
    </lineage>
</organism>
<dbReference type="AlphaFoldDB" id="A0A2S7T7A9"/>
<proteinExistence type="predicted"/>
<sequence>MKRFYLIAVLCLFLTACFWDEPIEVTHLTKDFNLAWWSDSRHQNLFLNTNHNEYGGVAIIPETVYALGYNDDFIIAKQYPNLQKDLQKRLFAEGKEGEGFRILNPADTIYLSKDDRIYQKNGEWYHTSNGWNPPPHLFPYKDSTYFYIVDIRSYENIKAWDIKENIYRFDDQEAFRSKRAQLGVSPDLEFTIFNEEPD</sequence>
<comment type="caution">
    <text evidence="2">The sequence shown here is derived from an EMBL/GenBank/DDBJ whole genome shotgun (WGS) entry which is preliminary data.</text>
</comment>
<keyword evidence="1" id="KW-0732">Signal</keyword>